<dbReference type="SMART" id="SM00139">
    <property type="entry name" value="MyTH4"/>
    <property type="match status" value="1"/>
</dbReference>
<evidence type="ECO:0000313" key="3">
    <source>
        <dbReference type="Proteomes" id="UP001476798"/>
    </source>
</evidence>
<dbReference type="InterPro" id="IPR019748">
    <property type="entry name" value="FERM_central"/>
</dbReference>
<protein>
    <recommendedName>
        <fullName evidence="1">MyTH4 domain-containing protein</fullName>
    </recommendedName>
</protein>
<dbReference type="PANTHER" id="PTHR46049:SF4">
    <property type="entry name" value="UNCONVENTIONAL MYOSIN-X"/>
    <property type="match status" value="1"/>
</dbReference>
<dbReference type="InterPro" id="IPR000857">
    <property type="entry name" value="MyTH4_dom"/>
</dbReference>
<dbReference type="CDD" id="cd14473">
    <property type="entry name" value="FERM_B-lobe"/>
    <property type="match status" value="1"/>
</dbReference>
<dbReference type="EMBL" id="JAHRIO010050052">
    <property type="protein sequence ID" value="MEQ2173890.1"/>
    <property type="molecule type" value="Genomic_DNA"/>
</dbReference>
<evidence type="ECO:0000313" key="2">
    <source>
        <dbReference type="EMBL" id="MEQ2173890.1"/>
    </source>
</evidence>
<gene>
    <name evidence="2" type="ORF">GOODEAATRI_002211</name>
</gene>
<dbReference type="Pfam" id="PF00784">
    <property type="entry name" value="MyTH4"/>
    <property type="match status" value="1"/>
</dbReference>
<dbReference type="InterPro" id="IPR051724">
    <property type="entry name" value="Actin_motor_Myosin"/>
</dbReference>
<proteinExistence type="predicted"/>
<dbReference type="PANTHER" id="PTHR46049">
    <property type="entry name" value="AGAP003327-PA"/>
    <property type="match status" value="1"/>
</dbReference>
<dbReference type="Pfam" id="PF00373">
    <property type="entry name" value="FERM_M"/>
    <property type="match status" value="1"/>
</dbReference>
<dbReference type="InterPro" id="IPR014352">
    <property type="entry name" value="FERM/acyl-CoA-bd_prot_sf"/>
</dbReference>
<evidence type="ECO:0000259" key="1">
    <source>
        <dbReference type="PROSITE" id="PS51016"/>
    </source>
</evidence>
<dbReference type="Proteomes" id="UP001476798">
    <property type="component" value="Unassembled WGS sequence"/>
</dbReference>
<dbReference type="Gene3D" id="1.20.80.10">
    <property type="match status" value="1"/>
</dbReference>
<feature type="domain" description="MyTH4" evidence="1">
    <location>
        <begin position="1"/>
        <end position="116"/>
    </location>
</feature>
<accession>A0ABV0NR70</accession>
<organism evidence="2 3">
    <name type="scientific">Goodea atripinnis</name>
    <dbReference type="NCBI Taxonomy" id="208336"/>
    <lineage>
        <taxon>Eukaryota</taxon>
        <taxon>Metazoa</taxon>
        <taxon>Chordata</taxon>
        <taxon>Craniata</taxon>
        <taxon>Vertebrata</taxon>
        <taxon>Euteleostomi</taxon>
        <taxon>Actinopterygii</taxon>
        <taxon>Neopterygii</taxon>
        <taxon>Teleostei</taxon>
        <taxon>Neoteleostei</taxon>
        <taxon>Acanthomorphata</taxon>
        <taxon>Ovalentaria</taxon>
        <taxon>Atherinomorphae</taxon>
        <taxon>Cyprinodontiformes</taxon>
        <taxon>Goodeidae</taxon>
        <taxon>Goodea</taxon>
    </lineage>
</organism>
<reference evidence="2 3" key="1">
    <citation type="submission" date="2021-06" db="EMBL/GenBank/DDBJ databases">
        <authorList>
            <person name="Palmer J.M."/>
        </authorList>
    </citation>
    <scope>NUCLEOTIDE SEQUENCE [LARGE SCALE GENOMIC DNA]</scope>
    <source>
        <strain evidence="2 3">GA_2019</strain>
        <tissue evidence="2">Muscle</tissue>
    </source>
</reference>
<name>A0ABV0NR70_9TELE</name>
<dbReference type="InterPro" id="IPR035963">
    <property type="entry name" value="FERM_2"/>
</dbReference>
<dbReference type="PROSITE" id="PS51016">
    <property type="entry name" value="MYTH4"/>
    <property type="match status" value="1"/>
</dbReference>
<sequence>MSVSTEMEAVSDPVPIIQGILQTCQDLRPLRDEVYCQLIKQTNHVPHPNSPANRAHWHLLTCMSCTFLPSRGILRYLRFHLKSMCFGFCQAHESLTRGHFPAREETLQHLAGLRLQFLFGDKARITWSLENVYPVGRLRSRILQFTKAGGASGSGQTLERRRTSFLDGTLRRGLKTGSMKKQRMEEEQMLEMWIKEEMSSTRASIVEKWSHLKGLDQHQAMLKYMSIIKEWPGYGSTLFDVEVIFMYHDSRLLLRKSGSCLTLKTEP</sequence>
<comment type="caution">
    <text evidence="2">The sequence shown here is derived from an EMBL/GenBank/DDBJ whole genome shotgun (WGS) entry which is preliminary data.</text>
</comment>
<keyword evidence="3" id="KW-1185">Reference proteome</keyword>
<dbReference type="SUPFAM" id="SSF47031">
    <property type="entry name" value="Second domain of FERM"/>
    <property type="match status" value="1"/>
</dbReference>